<organism evidence="1 2">
    <name type="scientific">Massariosphaeria phaeospora</name>
    <dbReference type="NCBI Taxonomy" id="100035"/>
    <lineage>
        <taxon>Eukaryota</taxon>
        <taxon>Fungi</taxon>
        <taxon>Dikarya</taxon>
        <taxon>Ascomycota</taxon>
        <taxon>Pezizomycotina</taxon>
        <taxon>Dothideomycetes</taxon>
        <taxon>Pleosporomycetidae</taxon>
        <taxon>Pleosporales</taxon>
        <taxon>Pleosporales incertae sedis</taxon>
        <taxon>Massariosphaeria</taxon>
    </lineage>
</organism>
<evidence type="ECO:0000313" key="1">
    <source>
        <dbReference type="EMBL" id="KAF2876415.1"/>
    </source>
</evidence>
<feature type="non-terminal residue" evidence="1">
    <location>
        <position position="1"/>
    </location>
</feature>
<proteinExistence type="predicted"/>
<protein>
    <submittedName>
        <fullName evidence="1">Uncharacterized protein</fullName>
    </submittedName>
</protein>
<reference evidence="1 2" key="1">
    <citation type="submission" date="2020-01" db="EMBL/GenBank/DDBJ databases">
        <authorList>
            <consortium name="DOE Joint Genome Institute"/>
            <person name="Haridas S."/>
            <person name="Albert R."/>
            <person name="Binder M."/>
            <person name="Bloem J."/>
            <person name="Labutti K."/>
            <person name="Salamov A."/>
            <person name="Andreopoulos B."/>
            <person name="Baker S.E."/>
            <person name="Barry K."/>
            <person name="Bills G."/>
            <person name="Bluhm B.H."/>
            <person name="Cannon C."/>
            <person name="Castanera R."/>
            <person name="Culley D.E."/>
            <person name="Daum C."/>
            <person name="Ezra D."/>
            <person name="Gonzalez J.B."/>
            <person name="Henrissat B."/>
            <person name="Kuo A."/>
            <person name="Liang C."/>
            <person name="Lipzen A."/>
            <person name="Lutzoni F."/>
            <person name="Magnuson J."/>
            <person name="Mondo S."/>
            <person name="Nolan M."/>
            <person name="Ohm R."/>
            <person name="Pangilinan J."/>
            <person name="Park H.-J.H."/>
            <person name="Ramirez L."/>
            <person name="Alfaro M."/>
            <person name="Sun H."/>
            <person name="Tritt A."/>
            <person name="Yoshinaga Y."/>
            <person name="Zwiers L.-H.L."/>
            <person name="Turgeon B.G."/>
            <person name="Goodwin S.B."/>
            <person name="Spatafora J.W."/>
            <person name="Crous P.W."/>
            <person name="Grigoriev I.V."/>
        </authorList>
    </citation>
    <scope>NUCLEOTIDE SEQUENCE [LARGE SCALE GENOMIC DNA]</scope>
    <source>
        <strain evidence="1 2">CBS 611.86</strain>
    </source>
</reference>
<gene>
    <name evidence="1" type="ORF">BDV95DRAFT_482506</name>
</gene>
<comment type="caution">
    <text evidence="1">The sequence shown here is derived from an EMBL/GenBank/DDBJ whole genome shotgun (WGS) entry which is preliminary data.</text>
</comment>
<name>A0A7C8MH62_9PLEO</name>
<dbReference type="EMBL" id="JAADJZ010000003">
    <property type="protein sequence ID" value="KAF2876415.1"/>
    <property type="molecule type" value="Genomic_DNA"/>
</dbReference>
<sequence>CPPNLVYHPRRDFTRRISWDPLAIRVYGWPSSGGVVILEDASPADFHFLSLDRMQPPMLRHESCEAEDVFCEKLLLLGAKWWDSMARYLLLNFGDGYANIAALEESDEPLPPMRERHWVSVAWPSTGGLVVAEFDTNMWGVEIEKELVPDDVARLRLCIGMDGKAQILKERFRWTTWSSLKDYQGSTFIGCWGSKKSGEVGQFQQTWPTHLT</sequence>
<dbReference type="Proteomes" id="UP000481861">
    <property type="component" value="Unassembled WGS sequence"/>
</dbReference>
<dbReference type="AlphaFoldDB" id="A0A7C8MH62"/>
<dbReference type="OrthoDB" id="4487429at2759"/>
<keyword evidence="2" id="KW-1185">Reference proteome</keyword>
<evidence type="ECO:0000313" key="2">
    <source>
        <dbReference type="Proteomes" id="UP000481861"/>
    </source>
</evidence>
<accession>A0A7C8MH62</accession>